<dbReference type="EMBL" id="LXQA010795931">
    <property type="protein sequence ID" value="MCI71415.1"/>
    <property type="molecule type" value="Genomic_DNA"/>
</dbReference>
<proteinExistence type="predicted"/>
<organism evidence="1 2">
    <name type="scientific">Trifolium medium</name>
    <dbReference type="NCBI Taxonomy" id="97028"/>
    <lineage>
        <taxon>Eukaryota</taxon>
        <taxon>Viridiplantae</taxon>
        <taxon>Streptophyta</taxon>
        <taxon>Embryophyta</taxon>
        <taxon>Tracheophyta</taxon>
        <taxon>Spermatophyta</taxon>
        <taxon>Magnoliopsida</taxon>
        <taxon>eudicotyledons</taxon>
        <taxon>Gunneridae</taxon>
        <taxon>Pentapetalae</taxon>
        <taxon>rosids</taxon>
        <taxon>fabids</taxon>
        <taxon>Fabales</taxon>
        <taxon>Fabaceae</taxon>
        <taxon>Papilionoideae</taxon>
        <taxon>50 kb inversion clade</taxon>
        <taxon>NPAAA clade</taxon>
        <taxon>Hologalegina</taxon>
        <taxon>IRL clade</taxon>
        <taxon>Trifolieae</taxon>
        <taxon>Trifolium</taxon>
    </lineage>
</organism>
<evidence type="ECO:0000313" key="2">
    <source>
        <dbReference type="Proteomes" id="UP000265520"/>
    </source>
</evidence>
<reference evidence="1 2" key="1">
    <citation type="journal article" date="2018" name="Front. Plant Sci.">
        <title>Red Clover (Trifolium pratense) and Zigzag Clover (T. medium) - A Picture of Genomic Similarities and Differences.</title>
        <authorList>
            <person name="Dluhosova J."/>
            <person name="Istvanek J."/>
            <person name="Nedelnik J."/>
            <person name="Repkova J."/>
        </authorList>
    </citation>
    <scope>NUCLEOTIDE SEQUENCE [LARGE SCALE GENOMIC DNA]</scope>
    <source>
        <strain evidence="2">cv. 10/8</strain>
        <tissue evidence="1">Leaf</tissue>
    </source>
</reference>
<dbReference type="AlphaFoldDB" id="A0A392UI50"/>
<protein>
    <submittedName>
        <fullName evidence="1">Uncharacterized protein</fullName>
    </submittedName>
</protein>
<keyword evidence="2" id="KW-1185">Reference proteome</keyword>
<dbReference type="Proteomes" id="UP000265520">
    <property type="component" value="Unassembled WGS sequence"/>
</dbReference>
<name>A0A392UI50_9FABA</name>
<feature type="non-terminal residue" evidence="1">
    <location>
        <position position="48"/>
    </location>
</feature>
<sequence length="48" mass="5147">MAINAIKGLGPALVAIYTPLLQWSHGRILAHRKPSPHTYTDLSVVAPA</sequence>
<evidence type="ECO:0000313" key="1">
    <source>
        <dbReference type="EMBL" id="MCI71415.1"/>
    </source>
</evidence>
<accession>A0A392UI50</accession>
<comment type="caution">
    <text evidence="1">The sequence shown here is derived from an EMBL/GenBank/DDBJ whole genome shotgun (WGS) entry which is preliminary data.</text>
</comment>